<evidence type="ECO:0000313" key="4">
    <source>
        <dbReference type="Proteomes" id="UP000319859"/>
    </source>
</evidence>
<dbReference type="AlphaFoldDB" id="A0A560FQ37"/>
<evidence type="ECO:0000256" key="1">
    <source>
        <dbReference type="SAM" id="Phobius"/>
    </source>
</evidence>
<name>A0A560FQ37_9PROT</name>
<organism evidence="3 4">
    <name type="scientific">Nitrospirillum amazonense</name>
    <dbReference type="NCBI Taxonomy" id="28077"/>
    <lineage>
        <taxon>Bacteria</taxon>
        <taxon>Pseudomonadati</taxon>
        <taxon>Pseudomonadota</taxon>
        <taxon>Alphaproteobacteria</taxon>
        <taxon>Rhodospirillales</taxon>
        <taxon>Azospirillaceae</taxon>
        <taxon>Nitrospirillum</taxon>
    </lineage>
</organism>
<feature type="transmembrane region" description="Helical" evidence="1">
    <location>
        <begin position="265"/>
        <end position="286"/>
    </location>
</feature>
<dbReference type="GO" id="GO:0080120">
    <property type="term" value="P:CAAX-box protein maturation"/>
    <property type="evidence" value="ECO:0007669"/>
    <property type="project" value="UniProtKB-ARBA"/>
</dbReference>
<sequence length="290" mass="30322">MTPLPWIAPWIALALATAAAWTDRFRLWALGFLAVAYAAAAVDGQLGWPAGGALALLGLAAWAVGPGRPPLLRSLGHGLFLALAVALSAHLWPGFHNPRVMGPARITPDAVPFSLYLNLDKPLAGLWLLMVVPTIRDLRPPRATLTAAAAGWLGASAACLAAALALGAVAWAPKYPAGAGLWLVDNLAFVTVAEEALFRGYIQGGLTRLLERWRWGRPWGQTAALLAASALFGLAHLGGGPRWVVLGTIAGAGYGLAYRRGGLPAAILAHVGLNATHFFLFTYPMLQAAG</sequence>
<dbReference type="OrthoDB" id="5322702at2"/>
<dbReference type="RefSeq" id="WP_145748904.1">
    <property type="nucleotide sequence ID" value="NZ_VITN01000002.1"/>
</dbReference>
<feature type="transmembrane region" description="Helical" evidence="1">
    <location>
        <begin position="219"/>
        <end position="237"/>
    </location>
</feature>
<keyword evidence="1" id="KW-0812">Transmembrane</keyword>
<dbReference type="InterPro" id="IPR003675">
    <property type="entry name" value="Rce1/LyrA-like_dom"/>
</dbReference>
<dbReference type="EMBL" id="VITN01000002">
    <property type="protein sequence ID" value="TWB23736.1"/>
    <property type="molecule type" value="Genomic_DNA"/>
</dbReference>
<accession>A0A560FQ37</accession>
<comment type="caution">
    <text evidence="3">The sequence shown here is derived from an EMBL/GenBank/DDBJ whole genome shotgun (WGS) entry which is preliminary data.</text>
</comment>
<reference evidence="3 4" key="1">
    <citation type="submission" date="2019-06" db="EMBL/GenBank/DDBJ databases">
        <title>Genomic Encyclopedia of Type Strains, Phase IV (KMG-V): Genome sequencing to study the core and pangenomes of soil and plant-associated prokaryotes.</title>
        <authorList>
            <person name="Whitman W."/>
        </authorList>
    </citation>
    <scope>NUCLEOTIDE SEQUENCE [LARGE SCALE GENOMIC DNA]</scope>
    <source>
        <strain evidence="3 4">BR 11880</strain>
    </source>
</reference>
<proteinExistence type="predicted"/>
<dbReference type="Proteomes" id="UP000319859">
    <property type="component" value="Unassembled WGS sequence"/>
</dbReference>
<keyword evidence="1" id="KW-1133">Transmembrane helix</keyword>
<feature type="domain" description="CAAX prenyl protease 2/Lysostaphin resistance protein A-like" evidence="2">
    <location>
        <begin position="181"/>
        <end position="275"/>
    </location>
</feature>
<gene>
    <name evidence="3" type="ORF">FBZ89_102493</name>
</gene>
<feature type="transmembrane region" description="Helical" evidence="1">
    <location>
        <begin position="115"/>
        <end position="135"/>
    </location>
</feature>
<keyword evidence="1" id="KW-0472">Membrane</keyword>
<evidence type="ECO:0000313" key="3">
    <source>
        <dbReference type="EMBL" id="TWB23736.1"/>
    </source>
</evidence>
<dbReference type="GO" id="GO:0004175">
    <property type="term" value="F:endopeptidase activity"/>
    <property type="evidence" value="ECO:0007669"/>
    <property type="project" value="UniProtKB-ARBA"/>
</dbReference>
<dbReference type="Pfam" id="PF02517">
    <property type="entry name" value="Rce1-like"/>
    <property type="match status" value="1"/>
</dbReference>
<evidence type="ECO:0000259" key="2">
    <source>
        <dbReference type="Pfam" id="PF02517"/>
    </source>
</evidence>
<feature type="transmembrane region" description="Helical" evidence="1">
    <location>
        <begin position="147"/>
        <end position="173"/>
    </location>
</feature>
<protein>
    <recommendedName>
        <fullName evidence="2">CAAX prenyl protease 2/Lysostaphin resistance protein A-like domain-containing protein</fullName>
    </recommendedName>
</protein>
<feature type="transmembrane region" description="Helical" evidence="1">
    <location>
        <begin position="77"/>
        <end position="95"/>
    </location>
</feature>